<dbReference type="InterPro" id="IPR032675">
    <property type="entry name" value="LRR_dom_sf"/>
</dbReference>
<organism evidence="1 2">
    <name type="scientific">Daphnia pulex</name>
    <name type="common">Water flea</name>
    <dbReference type="NCBI Taxonomy" id="6669"/>
    <lineage>
        <taxon>Eukaryota</taxon>
        <taxon>Metazoa</taxon>
        <taxon>Ecdysozoa</taxon>
        <taxon>Arthropoda</taxon>
        <taxon>Crustacea</taxon>
        <taxon>Branchiopoda</taxon>
        <taxon>Diplostraca</taxon>
        <taxon>Cladocera</taxon>
        <taxon>Anomopoda</taxon>
        <taxon>Daphniidae</taxon>
        <taxon>Daphnia</taxon>
    </lineage>
</organism>
<dbReference type="KEGG" id="dpx:DAPPUDRAFT_326163"/>
<keyword evidence="2" id="KW-1185">Reference proteome</keyword>
<evidence type="ECO:0000313" key="2">
    <source>
        <dbReference type="Proteomes" id="UP000000305"/>
    </source>
</evidence>
<protein>
    <submittedName>
        <fullName evidence="1">Uncharacterized protein</fullName>
    </submittedName>
</protein>
<gene>
    <name evidence="1" type="ORF">DAPPUDRAFT_326163</name>
</gene>
<dbReference type="PhylomeDB" id="E9H714"/>
<dbReference type="HOGENOM" id="CLU_033667_0_0_1"/>
<sequence length="471" mass="53711">MTECLLKDYSITEDMFDLLFNSPHVKVLDLSQDYLGTGYDANRNFRIFRLASIKCLQLTTLKIHDGCCVAYFNDKRNSKLEETFTSILQRFEHLQILDLSFTFYGARSMLNLGSTNQPKIRELIVDYCPGVTDTVVEVFCNGQSSLQKLSVNGTEVTHSGIRFAIEHLPELKELNCDNESDLKAFRRIRKETRESKKYSLTKWLMWTPPDEVSFKKGSVSLMVDMCPSLVDVFIHVNDEGFTDEELLGFRKLKQIQNLGIRISFLPSIISISGGVIPLLQARGLTLEELYLSVEVTSEEVYLTIQCCPNIRRLLLAMHNYLYTIPEPVLDYGVHSSLCSPKEVFPLKMLEDISLSSYYSRFPISRKLLLLLLSSPTLTVISIEKCFTLDDQIIEEACARNSFKYLTKLKFHGCSNVSQKGIDFFLNEANPLDEISLKDCGNVNLERMRTMAQEKHWNSVSIQGMATLIPIS</sequence>
<dbReference type="Gene3D" id="3.80.10.10">
    <property type="entry name" value="Ribonuclease Inhibitor"/>
    <property type="match status" value="2"/>
</dbReference>
<dbReference type="PANTHER" id="PTHR13318">
    <property type="entry name" value="PARTNER OF PAIRED, ISOFORM B-RELATED"/>
    <property type="match status" value="1"/>
</dbReference>
<name>E9H714_DAPPU</name>
<dbReference type="PANTHER" id="PTHR13318:SF247">
    <property type="entry name" value="GH16156P"/>
    <property type="match status" value="1"/>
</dbReference>
<accession>E9H714</accession>
<dbReference type="InParanoid" id="E9H714"/>
<dbReference type="OrthoDB" id="16120at2759"/>
<dbReference type="GO" id="GO:0031146">
    <property type="term" value="P:SCF-dependent proteasomal ubiquitin-dependent protein catabolic process"/>
    <property type="evidence" value="ECO:0000318"/>
    <property type="project" value="GO_Central"/>
</dbReference>
<dbReference type="GO" id="GO:0019005">
    <property type="term" value="C:SCF ubiquitin ligase complex"/>
    <property type="evidence" value="ECO:0000318"/>
    <property type="project" value="GO_Central"/>
</dbReference>
<dbReference type="FunFam" id="3.80.10.10:FF:001641">
    <property type="entry name" value="Uncharacterized protein"/>
    <property type="match status" value="1"/>
</dbReference>
<dbReference type="Proteomes" id="UP000000305">
    <property type="component" value="Unassembled WGS sequence"/>
</dbReference>
<reference evidence="1 2" key="1">
    <citation type="journal article" date="2011" name="Science">
        <title>The ecoresponsive genome of Daphnia pulex.</title>
        <authorList>
            <person name="Colbourne J.K."/>
            <person name="Pfrender M.E."/>
            <person name="Gilbert D."/>
            <person name="Thomas W.K."/>
            <person name="Tucker A."/>
            <person name="Oakley T.H."/>
            <person name="Tokishita S."/>
            <person name="Aerts A."/>
            <person name="Arnold G.J."/>
            <person name="Basu M.K."/>
            <person name="Bauer D.J."/>
            <person name="Caceres C.E."/>
            <person name="Carmel L."/>
            <person name="Casola C."/>
            <person name="Choi J.H."/>
            <person name="Detter J.C."/>
            <person name="Dong Q."/>
            <person name="Dusheyko S."/>
            <person name="Eads B.D."/>
            <person name="Frohlich T."/>
            <person name="Geiler-Samerotte K.A."/>
            <person name="Gerlach D."/>
            <person name="Hatcher P."/>
            <person name="Jogdeo S."/>
            <person name="Krijgsveld J."/>
            <person name="Kriventseva E.V."/>
            <person name="Kultz D."/>
            <person name="Laforsch C."/>
            <person name="Lindquist E."/>
            <person name="Lopez J."/>
            <person name="Manak J.R."/>
            <person name="Muller J."/>
            <person name="Pangilinan J."/>
            <person name="Patwardhan R.P."/>
            <person name="Pitluck S."/>
            <person name="Pritham E.J."/>
            <person name="Rechtsteiner A."/>
            <person name="Rho M."/>
            <person name="Rogozin I.B."/>
            <person name="Sakarya O."/>
            <person name="Salamov A."/>
            <person name="Schaack S."/>
            <person name="Shapiro H."/>
            <person name="Shiga Y."/>
            <person name="Skalitzky C."/>
            <person name="Smith Z."/>
            <person name="Souvorov A."/>
            <person name="Sung W."/>
            <person name="Tang Z."/>
            <person name="Tsuchiya D."/>
            <person name="Tu H."/>
            <person name="Vos H."/>
            <person name="Wang M."/>
            <person name="Wolf Y.I."/>
            <person name="Yamagata H."/>
            <person name="Yamada T."/>
            <person name="Ye Y."/>
            <person name="Shaw J.R."/>
            <person name="Andrews J."/>
            <person name="Crease T.J."/>
            <person name="Tang H."/>
            <person name="Lucas S.M."/>
            <person name="Robertson H.M."/>
            <person name="Bork P."/>
            <person name="Koonin E.V."/>
            <person name="Zdobnov E.M."/>
            <person name="Grigoriev I.V."/>
            <person name="Lynch M."/>
            <person name="Boore J.L."/>
        </authorList>
    </citation>
    <scope>NUCLEOTIDE SEQUENCE [LARGE SCALE GENOMIC DNA]</scope>
</reference>
<dbReference type="FunFam" id="3.80.10.10:FF:001147">
    <property type="entry name" value="Uncharacterized protein"/>
    <property type="match status" value="1"/>
</dbReference>
<dbReference type="AlphaFoldDB" id="E9H714"/>
<proteinExistence type="predicted"/>
<dbReference type="EMBL" id="GL732599">
    <property type="protein sequence ID" value="EFX72439.1"/>
    <property type="molecule type" value="Genomic_DNA"/>
</dbReference>
<evidence type="ECO:0000313" key="1">
    <source>
        <dbReference type="EMBL" id="EFX72439.1"/>
    </source>
</evidence>
<dbReference type="SUPFAM" id="SSF52047">
    <property type="entry name" value="RNI-like"/>
    <property type="match status" value="2"/>
</dbReference>